<dbReference type="Proteomes" id="UP000307943">
    <property type="component" value="Unassembled WGS sequence"/>
</dbReference>
<name>A0A5C4TD94_9BACL</name>
<comment type="caution">
    <text evidence="1">The sequence shown here is derived from an EMBL/GenBank/DDBJ whole genome shotgun (WGS) entry which is preliminary data.</text>
</comment>
<evidence type="ECO:0008006" key="3">
    <source>
        <dbReference type="Google" id="ProtNLM"/>
    </source>
</evidence>
<accession>A0A5C4TD94</accession>
<proteinExistence type="predicted"/>
<dbReference type="EMBL" id="VDCQ01000007">
    <property type="protein sequence ID" value="TNJ67028.1"/>
    <property type="molecule type" value="Genomic_DNA"/>
</dbReference>
<dbReference type="RefSeq" id="WP_139601513.1">
    <property type="nucleotide sequence ID" value="NZ_VDCQ01000007.1"/>
</dbReference>
<keyword evidence="2" id="KW-1185">Reference proteome</keyword>
<evidence type="ECO:0000313" key="1">
    <source>
        <dbReference type="EMBL" id="TNJ67028.1"/>
    </source>
</evidence>
<dbReference type="AlphaFoldDB" id="A0A5C4TD94"/>
<organism evidence="1 2">
    <name type="scientific">Paenibacillus hemerocallicola</name>
    <dbReference type="NCBI Taxonomy" id="1172614"/>
    <lineage>
        <taxon>Bacteria</taxon>
        <taxon>Bacillati</taxon>
        <taxon>Bacillota</taxon>
        <taxon>Bacilli</taxon>
        <taxon>Bacillales</taxon>
        <taxon>Paenibacillaceae</taxon>
        <taxon>Paenibacillus</taxon>
    </lineage>
</organism>
<evidence type="ECO:0000313" key="2">
    <source>
        <dbReference type="Proteomes" id="UP000307943"/>
    </source>
</evidence>
<dbReference type="OrthoDB" id="337762at2"/>
<reference evidence="1 2" key="1">
    <citation type="submission" date="2019-05" db="EMBL/GenBank/DDBJ databases">
        <title>We sequenced the genome of Paenibacillus hemerocallicola KCTC 33185 for further insight into its adaptation and study the phylogeny of Paenibacillus.</title>
        <authorList>
            <person name="Narsing Rao M.P."/>
        </authorList>
    </citation>
    <scope>NUCLEOTIDE SEQUENCE [LARGE SCALE GENOMIC DNA]</scope>
    <source>
        <strain evidence="1 2">KCTC 33185</strain>
    </source>
</reference>
<gene>
    <name evidence="1" type="ORF">FE784_07460</name>
</gene>
<sequence>MDTIVLLGTAKMDITPAFPAELQPAHPLRPDAATETVRRLYARVAVFQRKSERGQSHYAVVISADIIYFVDQRIDSLRKQLYERWGIPGEAILLQGTHTHSAPYPGSRFGETFDGPYRPFIELLETAVLQGVELAMANLEPVDAERGSGSCGFATYRRKRENGNIVMAPSDEGPTDPEVTVIRFRKRDGHTKCAFVHYACHPTTTYGNAFSSEFPGVATEQVEAALGNDAVALYLQGCCGDIRPAVVRDGRFYAGSNLEVTRFGCELAAAALEVLSTGMEPLRFVPFEFRCTRVRLPFQSQPTSAELEAHKDKADAWGAWSRILLEHPERNVPFELLRIGYIRLADGLAFLAMNGEAVAEYGLYTKRVFAGKVLPMGYCNGHTTYIPTAAQLKEGGFESYTAFYSSGRPSPYDPSIEQAIKEAILELVEKL</sequence>
<protein>
    <recommendedName>
        <fullName evidence="3">Neutral/alkaline non-lysosomal ceramidase N-terminal domain-containing protein</fullName>
    </recommendedName>
</protein>